<dbReference type="InterPro" id="IPR005177">
    <property type="entry name" value="Kinase-pyrophosphorylase"/>
</dbReference>
<dbReference type="Proteomes" id="UP000006365">
    <property type="component" value="Chromosome"/>
</dbReference>
<dbReference type="NCBIfam" id="NF003742">
    <property type="entry name" value="PRK05339.1"/>
    <property type="match status" value="1"/>
</dbReference>
<dbReference type="InterPro" id="IPR026530">
    <property type="entry name" value="PSRP"/>
</dbReference>
<comment type="catalytic activity">
    <reaction evidence="5">
        <text>[pyruvate, water dikinase] + ADP = [pyruvate, water dikinase]-phosphate + AMP + H(+)</text>
        <dbReference type="Rhea" id="RHEA:46020"/>
        <dbReference type="Rhea" id="RHEA-COMP:11425"/>
        <dbReference type="Rhea" id="RHEA-COMP:11426"/>
        <dbReference type="ChEBI" id="CHEBI:15378"/>
        <dbReference type="ChEBI" id="CHEBI:43176"/>
        <dbReference type="ChEBI" id="CHEBI:68546"/>
        <dbReference type="ChEBI" id="CHEBI:456215"/>
        <dbReference type="ChEBI" id="CHEBI:456216"/>
        <dbReference type="EC" id="2.7.11.33"/>
    </reaction>
</comment>
<name>A0A7U4DPH0_DESPD</name>
<protein>
    <recommendedName>
        <fullName evidence="5">Putative phosphoenolpyruvate synthase regulatory protein</fullName>
        <shortName evidence="5">PEP synthase regulatory protein</shortName>
        <shortName evidence="5">PSRP</shortName>
        <ecNumber evidence="5">2.7.11.33</ecNumber>
        <ecNumber evidence="5">2.7.4.28</ecNumber>
    </recommendedName>
    <alternativeName>
        <fullName evidence="5">Pyruvate, water dikinase regulatory protein</fullName>
    </alternativeName>
</protein>
<keyword evidence="3 5" id="KW-0547">Nucleotide-binding</keyword>
<dbReference type="PANTHER" id="PTHR31756:SF3">
    <property type="entry name" value="PYRUVATE, PHOSPHATE DIKINASE REGULATORY PROTEIN 1, CHLOROPLASTIC"/>
    <property type="match status" value="1"/>
</dbReference>
<dbReference type="RefSeq" id="WP_015724592.1">
    <property type="nucleotide sequence ID" value="NC_014972.1"/>
</dbReference>
<dbReference type="EC" id="2.7.11.33" evidence="5"/>
<reference evidence="6 7" key="1">
    <citation type="journal article" date="2011" name="Stand. Genomic Sci.">
        <title>Complete genome sequence of Desulfobulbus propionicus type strain (1pr3).</title>
        <authorList>
            <person name="Pagani I."/>
            <person name="Lapidus A."/>
            <person name="Nolan M."/>
            <person name="Lucas S."/>
            <person name="Hammon N."/>
            <person name="Deshpande S."/>
            <person name="Cheng J.F."/>
            <person name="Chertkov O."/>
            <person name="Davenport K."/>
            <person name="Tapia R."/>
            <person name="Han C."/>
            <person name="Goodwin L."/>
            <person name="Pitluck S."/>
            <person name="Liolios K."/>
            <person name="Mavromatis K."/>
            <person name="Ivanova N."/>
            <person name="Mikhailova N."/>
            <person name="Pati A."/>
            <person name="Chen A."/>
            <person name="Palaniappan K."/>
            <person name="Land M."/>
            <person name="Hauser L."/>
            <person name="Chang Y.J."/>
            <person name="Jeffries C.D."/>
            <person name="Detter J.C."/>
            <person name="Brambilla E."/>
            <person name="Kannan K.P."/>
            <person name="Djao O.D."/>
            <person name="Rohde M."/>
            <person name="Pukall R."/>
            <person name="Spring S."/>
            <person name="Goker M."/>
            <person name="Sikorski J."/>
            <person name="Woyke T."/>
            <person name="Bristow J."/>
            <person name="Eisen J.A."/>
            <person name="Markowitz V."/>
            <person name="Hugenholtz P."/>
            <person name="Kyrpides N.C."/>
            <person name="Klenk H.P."/>
        </authorList>
    </citation>
    <scope>NUCLEOTIDE SEQUENCE [LARGE SCALE GENOMIC DNA]</scope>
    <source>
        <strain evidence="7">ATCC 33891 / DSM 2032 / 1pr3</strain>
    </source>
</reference>
<organism evidence="6 7">
    <name type="scientific">Desulfobulbus propionicus (strain ATCC 33891 / DSM 2032 / VKM B-1956 / 1pr3)</name>
    <dbReference type="NCBI Taxonomy" id="577650"/>
    <lineage>
        <taxon>Bacteria</taxon>
        <taxon>Pseudomonadati</taxon>
        <taxon>Thermodesulfobacteriota</taxon>
        <taxon>Desulfobulbia</taxon>
        <taxon>Desulfobulbales</taxon>
        <taxon>Desulfobulbaceae</taxon>
        <taxon>Desulfobulbus</taxon>
    </lineage>
</organism>
<keyword evidence="4 5" id="KW-0418">Kinase</keyword>
<keyword evidence="7" id="KW-1185">Reference proteome</keyword>
<gene>
    <name evidence="6" type="ordered locus">Despr_1904</name>
</gene>
<evidence type="ECO:0000256" key="3">
    <source>
        <dbReference type="ARBA" id="ARBA00022741"/>
    </source>
</evidence>
<dbReference type="EC" id="2.7.4.28" evidence="5"/>
<evidence type="ECO:0000256" key="2">
    <source>
        <dbReference type="ARBA" id="ARBA00022679"/>
    </source>
</evidence>
<dbReference type="GO" id="GO:0043531">
    <property type="term" value="F:ADP binding"/>
    <property type="evidence" value="ECO:0007669"/>
    <property type="project" value="UniProtKB-UniRule"/>
</dbReference>
<comment type="function">
    <text evidence="5">Bifunctional serine/threonine kinase and phosphorylase involved in the regulation of the phosphoenolpyruvate synthase (PEPS) by catalyzing its phosphorylation/dephosphorylation.</text>
</comment>
<dbReference type="KEGG" id="dpr:Despr_1904"/>
<comment type="similarity">
    <text evidence="5">Belongs to the pyruvate, phosphate/water dikinase regulatory protein family. PSRP subfamily.</text>
</comment>
<evidence type="ECO:0000256" key="4">
    <source>
        <dbReference type="ARBA" id="ARBA00022777"/>
    </source>
</evidence>
<dbReference type="EMBL" id="CP002364">
    <property type="protein sequence ID" value="ADW18052.1"/>
    <property type="molecule type" value="Genomic_DNA"/>
</dbReference>
<evidence type="ECO:0000256" key="1">
    <source>
        <dbReference type="ARBA" id="ARBA00022527"/>
    </source>
</evidence>
<dbReference type="GO" id="GO:0005524">
    <property type="term" value="F:ATP binding"/>
    <property type="evidence" value="ECO:0007669"/>
    <property type="project" value="InterPro"/>
</dbReference>
<dbReference type="GO" id="GO:0016776">
    <property type="term" value="F:phosphotransferase activity, phosphate group as acceptor"/>
    <property type="evidence" value="ECO:0007669"/>
    <property type="project" value="UniProtKB-UniRule"/>
</dbReference>
<dbReference type="PANTHER" id="PTHR31756">
    <property type="entry name" value="PYRUVATE, PHOSPHATE DIKINASE REGULATORY PROTEIN 1, CHLOROPLASTIC"/>
    <property type="match status" value="1"/>
</dbReference>
<evidence type="ECO:0000313" key="7">
    <source>
        <dbReference type="Proteomes" id="UP000006365"/>
    </source>
</evidence>
<dbReference type="Pfam" id="PF03618">
    <property type="entry name" value="Kinase-PPPase"/>
    <property type="match status" value="1"/>
</dbReference>
<evidence type="ECO:0000313" key="6">
    <source>
        <dbReference type="EMBL" id="ADW18052.1"/>
    </source>
</evidence>
<comment type="catalytic activity">
    <reaction evidence="5">
        <text>[pyruvate, water dikinase]-phosphate + phosphate + H(+) = [pyruvate, water dikinase] + diphosphate</text>
        <dbReference type="Rhea" id="RHEA:48580"/>
        <dbReference type="Rhea" id="RHEA-COMP:11425"/>
        <dbReference type="Rhea" id="RHEA-COMP:11426"/>
        <dbReference type="ChEBI" id="CHEBI:15378"/>
        <dbReference type="ChEBI" id="CHEBI:33019"/>
        <dbReference type="ChEBI" id="CHEBI:43176"/>
        <dbReference type="ChEBI" id="CHEBI:43474"/>
        <dbReference type="ChEBI" id="CHEBI:68546"/>
        <dbReference type="EC" id="2.7.4.28"/>
    </reaction>
</comment>
<sequence>MATTQDVYYVSGSTAILAEDMGKALLAQFQDIRFREEKIPFIHTPDDARKALAHILQQSEGGQPLVFCTIMDQETRDVFNCPEVKFFDIFLNTLELLEQALGVKALREPGYSRHFTISKMNKRVDAIHFSLEHDDGTRPAEYDEAEIILVGVSRSGKTPVSIYLATHMELKAANFPLTADHLDKHELPKEIVRNSKRAVGLTCSPLYLHTIREKRYAGSTYASLANCTRELQQAKQLYQRHNLKVLNVEGRSIEEIAVQAIQAIGLTKKQRPRTRDISGRSL</sequence>
<dbReference type="AlphaFoldDB" id="A0A7U4DPH0"/>
<feature type="binding site" evidence="5">
    <location>
        <begin position="151"/>
        <end position="158"/>
    </location>
    <ligand>
        <name>ADP</name>
        <dbReference type="ChEBI" id="CHEBI:456216"/>
    </ligand>
</feature>
<accession>A0A7U4DPH0</accession>
<keyword evidence="2 5" id="KW-0808">Transferase</keyword>
<keyword evidence="1 5" id="KW-0723">Serine/threonine-protein kinase</keyword>
<dbReference type="HAMAP" id="MF_01062">
    <property type="entry name" value="PSRP"/>
    <property type="match status" value="1"/>
</dbReference>
<dbReference type="GO" id="GO:0004674">
    <property type="term" value="F:protein serine/threonine kinase activity"/>
    <property type="evidence" value="ECO:0007669"/>
    <property type="project" value="UniProtKB-UniRule"/>
</dbReference>
<evidence type="ECO:0000256" key="5">
    <source>
        <dbReference type="HAMAP-Rule" id="MF_01062"/>
    </source>
</evidence>
<proteinExistence type="inferred from homology"/>